<gene>
    <name evidence="1" type="ORF">LCGC14_2417090</name>
</gene>
<dbReference type="EMBL" id="LAZR01036662">
    <property type="protein sequence ID" value="KKL24259.1"/>
    <property type="molecule type" value="Genomic_DNA"/>
</dbReference>
<dbReference type="AlphaFoldDB" id="A0A0F9BQU2"/>
<sequence>MGNGPVMTIIRTTDRDSYRTDEGRGRFYYFQGEGPFISVTNAIKLGIPSPYIAPWYAKVVAEYVEENWDSLRFVRENKEPEILTKFLKALPVQRRDAAGEFGTTVHDICEDLILTGLHPPYMDAKIAQRVKQFLAWQEEMKPKYLAVEGIVFNREYGYAGAFDILCDLPGHGKVIIDIKTGKGIYGSAAIQQTAYRHGEFIAVGTDEVPMIETDGAMGHQDRQGRLRVGSDPTDRLSAWRVHSRRD</sequence>
<evidence type="ECO:0008006" key="2">
    <source>
        <dbReference type="Google" id="ProtNLM"/>
    </source>
</evidence>
<organism evidence="1">
    <name type="scientific">marine sediment metagenome</name>
    <dbReference type="NCBI Taxonomy" id="412755"/>
    <lineage>
        <taxon>unclassified sequences</taxon>
        <taxon>metagenomes</taxon>
        <taxon>ecological metagenomes</taxon>
    </lineage>
</organism>
<reference evidence="1" key="1">
    <citation type="journal article" date="2015" name="Nature">
        <title>Complex archaea that bridge the gap between prokaryotes and eukaryotes.</title>
        <authorList>
            <person name="Spang A."/>
            <person name="Saw J.H."/>
            <person name="Jorgensen S.L."/>
            <person name="Zaremba-Niedzwiedzka K."/>
            <person name="Martijn J."/>
            <person name="Lind A.E."/>
            <person name="van Eijk R."/>
            <person name="Schleper C."/>
            <person name="Guy L."/>
            <person name="Ettema T.J."/>
        </authorList>
    </citation>
    <scope>NUCLEOTIDE SEQUENCE</scope>
</reference>
<accession>A0A0F9BQU2</accession>
<evidence type="ECO:0000313" key="1">
    <source>
        <dbReference type="EMBL" id="KKL24259.1"/>
    </source>
</evidence>
<protein>
    <recommendedName>
        <fullName evidence="2">PD-(D/E)XK endonuclease-like domain-containing protein</fullName>
    </recommendedName>
</protein>
<name>A0A0F9BQU2_9ZZZZ</name>
<comment type="caution">
    <text evidence="1">The sequence shown here is derived from an EMBL/GenBank/DDBJ whole genome shotgun (WGS) entry which is preliminary data.</text>
</comment>
<proteinExistence type="predicted"/>